<evidence type="ECO:0000313" key="2">
    <source>
        <dbReference type="Proteomes" id="UP000601171"/>
    </source>
</evidence>
<evidence type="ECO:0008006" key="3">
    <source>
        <dbReference type="Google" id="ProtNLM"/>
    </source>
</evidence>
<reference evidence="1" key="1">
    <citation type="submission" date="2020-08" db="EMBL/GenBank/DDBJ databases">
        <title>Genome public.</title>
        <authorList>
            <person name="Liu C."/>
            <person name="Sun Q."/>
        </authorList>
    </citation>
    <scope>NUCLEOTIDE SEQUENCE</scope>
    <source>
        <strain evidence="1">BX21</strain>
    </source>
</reference>
<gene>
    <name evidence="1" type="ORF">H8707_09210</name>
</gene>
<protein>
    <recommendedName>
        <fullName evidence="3">DUF5659 domain-containing protein</fullName>
    </recommendedName>
</protein>
<evidence type="ECO:0000313" key="1">
    <source>
        <dbReference type="EMBL" id="MBC8588418.1"/>
    </source>
</evidence>
<dbReference type="AlphaFoldDB" id="A0A926IL86"/>
<name>A0A926IL86_9FIRM</name>
<organism evidence="1 2">
    <name type="scientific">Paratissierella segnis</name>
    <dbReference type="NCBI Taxonomy" id="2763679"/>
    <lineage>
        <taxon>Bacteria</taxon>
        <taxon>Bacillati</taxon>
        <taxon>Bacillota</taxon>
        <taxon>Tissierellia</taxon>
        <taxon>Tissierellales</taxon>
        <taxon>Tissierellaceae</taxon>
        <taxon>Paratissierella</taxon>
    </lineage>
</organism>
<comment type="caution">
    <text evidence="1">The sequence shown here is derived from an EMBL/GenBank/DDBJ whole genome shotgun (WGS) entry which is preliminary data.</text>
</comment>
<dbReference type="RefSeq" id="WP_262429874.1">
    <property type="nucleotide sequence ID" value="NZ_JACRTG010000020.1"/>
</dbReference>
<proteinExistence type="predicted"/>
<accession>A0A926IL86</accession>
<dbReference type="EMBL" id="JACRTG010000020">
    <property type="protein sequence ID" value="MBC8588418.1"/>
    <property type="molecule type" value="Genomic_DNA"/>
</dbReference>
<keyword evidence="2" id="KW-1185">Reference proteome</keyword>
<sequence>MLKDYITVFDPALARHLLKLRYKIIDIKPNRDKENASIFVFLNEEGLFEKIKNYNADKK</sequence>
<dbReference type="Proteomes" id="UP000601171">
    <property type="component" value="Unassembled WGS sequence"/>
</dbReference>